<dbReference type="InterPro" id="IPR050397">
    <property type="entry name" value="Env_Response_Regulators"/>
</dbReference>
<dbReference type="CDD" id="cd00038">
    <property type="entry name" value="CAP_ED"/>
    <property type="match status" value="1"/>
</dbReference>
<dbReference type="InterPro" id="IPR000595">
    <property type="entry name" value="cNMP-bd_dom"/>
</dbReference>
<dbReference type="PANTHER" id="PTHR24567">
    <property type="entry name" value="CRP FAMILY TRANSCRIPTIONAL REGULATORY PROTEIN"/>
    <property type="match status" value="1"/>
</dbReference>
<evidence type="ECO:0000259" key="4">
    <source>
        <dbReference type="PROSITE" id="PS50042"/>
    </source>
</evidence>
<dbReference type="PANTHER" id="PTHR24567:SF68">
    <property type="entry name" value="DNA-BINDING TRANSCRIPTIONAL DUAL REGULATOR CRP"/>
    <property type="match status" value="1"/>
</dbReference>
<keyword evidence="2" id="KW-0238">DNA-binding</keyword>
<protein>
    <submittedName>
        <fullName evidence="6">Crp/Fnr family transcriptional regulator</fullName>
    </submittedName>
</protein>
<dbReference type="Proteomes" id="UP001223547">
    <property type="component" value="Unassembled WGS sequence"/>
</dbReference>
<dbReference type="InterPro" id="IPR036390">
    <property type="entry name" value="WH_DNA-bd_sf"/>
</dbReference>
<evidence type="ECO:0000259" key="5">
    <source>
        <dbReference type="PROSITE" id="PS51063"/>
    </source>
</evidence>
<dbReference type="EMBL" id="JASSQD010000002">
    <property type="protein sequence ID" value="MDK9558734.1"/>
    <property type="molecule type" value="Genomic_DNA"/>
</dbReference>
<dbReference type="Pfam" id="PF13545">
    <property type="entry name" value="HTH_Crp_2"/>
    <property type="match status" value="1"/>
</dbReference>
<feature type="domain" description="Cyclic nucleotide-binding" evidence="4">
    <location>
        <begin position="13"/>
        <end position="116"/>
    </location>
</feature>
<gene>
    <name evidence="6" type="ORF">QQF73_13955</name>
</gene>
<keyword evidence="3" id="KW-0804">Transcription</keyword>
<dbReference type="InterPro" id="IPR036388">
    <property type="entry name" value="WH-like_DNA-bd_sf"/>
</dbReference>
<evidence type="ECO:0000256" key="2">
    <source>
        <dbReference type="ARBA" id="ARBA00023125"/>
    </source>
</evidence>
<name>A0ABT7HEE2_9GAMM</name>
<dbReference type="RefSeq" id="WP_219867832.1">
    <property type="nucleotide sequence ID" value="NZ_JASSQD010000002.1"/>
</dbReference>
<evidence type="ECO:0000256" key="3">
    <source>
        <dbReference type="ARBA" id="ARBA00023163"/>
    </source>
</evidence>
<evidence type="ECO:0000256" key="1">
    <source>
        <dbReference type="ARBA" id="ARBA00023015"/>
    </source>
</evidence>
<evidence type="ECO:0000313" key="7">
    <source>
        <dbReference type="Proteomes" id="UP001223547"/>
    </source>
</evidence>
<keyword evidence="1" id="KW-0805">Transcription regulation</keyword>
<keyword evidence="7" id="KW-1185">Reference proteome</keyword>
<dbReference type="Gene3D" id="2.60.120.10">
    <property type="entry name" value="Jelly Rolls"/>
    <property type="match status" value="1"/>
</dbReference>
<reference evidence="6 7" key="1">
    <citation type="submission" date="2023-05" db="EMBL/GenBank/DDBJ databases">
        <title>Marinobacter albus sp. nov., a marine bacterium isolated from sand in a coastal intertidal zone of huludao.</title>
        <authorList>
            <person name="Deng T."/>
        </authorList>
    </citation>
    <scope>NUCLEOTIDE SEQUENCE [LARGE SCALE GENOMIC DNA]</scope>
    <source>
        <strain evidence="6 7">M216</strain>
    </source>
</reference>
<dbReference type="PROSITE" id="PS50042">
    <property type="entry name" value="CNMP_BINDING_3"/>
    <property type="match status" value="1"/>
</dbReference>
<dbReference type="SUPFAM" id="SSF46785">
    <property type="entry name" value="Winged helix' DNA-binding domain"/>
    <property type="match status" value="1"/>
</dbReference>
<dbReference type="InterPro" id="IPR012318">
    <property type="entry name" value="HTH_CRP"/>
</dbReference>
<proteinExistence type="predicted"/>
<dbReference type="PROSITE" id="PS51063">
    <property type="entry name" value="HTH_CRP_2"/>
    <property type="match status" value="1"/>
</dbReference>
<evidence type="ECO:0000313" key="6">
    <source>
        <dbReference type="EMBL" id="MDK9558734.1"/>
    </source>
</evidence>
<dbReference type="Pfam" id="PF00027">
    <property type="entry name" value="cNMP_binding"/>
    <property type="match status" value="1"/>
</dbReference>
<dbReference type="SUPFAM" id="SSF51206">
    <property type="entry name" value="cAMP-binding domain-like"/>
    <property type="match status" value="1"/>
</dbReference>
<organism evidence="6 7">
    <name type="scientific">Marinobacter albus</name>
    <dbReference type="NCBI Taxonomy" id="3030833"/>
    <lineage>
        <taxon>Bacteria</taxon>
        <taxon>Pseudomonadati</taxon>
        <taxon>Pseudomonadota</taxon>
        <taxon>Gammaproteobacteria</taxon>
        <taxon>Pseudomonadales</taxon>
        <taxon>Marinobacteraceae</taxon>
        <taxon>Marinobacter</taxon>
    </lineage>
</organism>
<accession>A0ABT7HEE2</accession>
<comment type="caution">
    <text evidence="6">The sequence shown here is derived from an EMBL/GenBank/DDBJ whole genome shotgun (WGS) entry which is preliminary data.</text>
</comment>
<dbReference type="Gene3D" id="1.10.10.10">
    <property type="entry name" value="Winged helix-like DNA-binding domain superfamily/Winged helix DNA-binding domain"/>
    <property type="match status" value="1"/>
</dbReference>
<sequence length="227" mass="24972">MTNVPDTLGSCDLLAGLPPEGIAEAARLATVRSFSEGQTIYRKGSSQKTLAVIESGSVRVNAISGAGKELTLMICGPGNWFGDGVFWEDTPRLYGAVAHESTRLIEFRSDTFARLLDAFPECYPVIVRQLGQRLRAALMVIEDDALRGIPARLARRLLFIATFQHGNPEPPVSLRLTQEQLGSMLGISRQAAYRALQVLLGEDLIEFRYGVIHLKDREGLEAFIARE</sequence>
<feature type="domain" description="HTH crp-type" evidence="5">
    <location>
        <begin position="147"/>
        <end position="218"/>
    </location>
</feature>
<dbReference type="SMART" id="SM00100">
    <property type="entry name" value="cNMP"/>
    <property type="match status" value="1"/>
</dbReference>
<dbReference type="InterPro" id="IPR018490">
    <property type="entry name" value="cNMP-bd_dom_sf"/>
</dbReference>
<dbReference type="InterPro" id="IPR014710">
    <property type="entry name" value="RmlC-like_jellyroll"/>
</dbReference>